<keyword evidence="1" id="KW-0472">Membrane</keyword>
<dbReference type="EMBL" id="CAESAQ020000059">
    <property type="protein sequence ID" value="CAB5500025.1"/>
    <property type="molecule type" value="Genomic_DNA"/>
</dbReference>
<accession>A0A8H9CGR1</accession>
<comment type="caution">
    <text evidence="2">The sequence shown here is derived from an EMBL/GenBank/DDBJ whole genome shotgun (WGS) entry which is preliminary data.</text>
</comment>
<protein>
    <submittedName>
        <fullName evidence="2">Uncharacterized protein</fullName>
    </submittedName>
</protein>
<proteinExistence type="predicted"/>
<feature type="transmembrane region" description="Helical" evidence="1">
    <location>
        <begin position="30"/>
        <end position="49"/>
    </location>
</feature>
<evidence type="ECO:0000313" key="2">
    <source>
        <dbReference type="EMBL" id="CAB5500025.1"/>
    </source>
</evidence>
<gene>
    <name evidence="2" type="ORF">THERMOS_1135</name>
</gene>
<evidence type="ECO:0000256" key="1">
    <source>
        <dbReference type="SAM" id="Phobius"/>
    </source>
</evidence>
<reference evidence="2 3" key="1">
    <citation type="submission" date="2020-05" db="EMBL/GenBank/DDBJ databases">
        <authorList>
            <person name="Petersen J."/>
            <person name="Sayavedra L."/>
        </authorList>
    </citation>
    <scope>NUCLEOTIDE SEQUENCE [LARGE SCALE GENOMIC DNA]</scope>
    <source>
        <strain evidence="2">B thermophilus SOXS</strain>
    </source>
</reference>
<keyword evidence="1" id="KW-0812">Transmembrane</keyword>
<name>A0A8H9CGR1_9GAMM</name>
<keyword evidence="3" id="KW-1185">Reference proteome</keyword>
<keyword evidence="1" id="KW-1133">Transmembrane helix</keyword>
<organism evidence="2 3">
    <name type="scientific">Bathymodiolus thermophilus thioautotrophic gill symbiont</name>
    <dbReference type="NCBI Taxonomy" id="2360"/>
    <lineage>
        <taxon>Bacteria</taxon>
        <taxon>Pseudomonadati</taxon>
        <taxon>Pseudomonadota</taxon>
        <taxon>Gammaproteobacteria</taxon>
        <taxon>sulfur-oxidizing symbionts</taxon>
    </lineage>
</organism>
<sequence>MVIFLNLVLAGLRLGLKNYQVGETRILDDYLYLCKGLLLLIFVNISIFYNNCYFRVCNKEESNNTVLPTLF</sequence>
<dbReference type="Proteomes" id="UP000643672">
    <property type="component" value="Unassembled WGS sequence"/>
</dbReference>
<evidence type="ECO:0000313" key="3">
    <source>
        <dbReference type="Proteomes" id="UP000643672"/>
    </source>
</evidence>
<dbReference type="AlphaFoldDB" id="A0A8H9CGR1"/>